<dbReference type="RefSeq" id="WP_125066574.1">
    <property type="nucleotide sequence ID" value="NZ_CP032548.1"/>
</dbReference>
<organism evidence="1 2">
    <name type="scientific">Tenacibaculum singaporense</name>
    <dbReference type="NCBI Taxonomy" id="2358479"/>
    <lineage>
        <taxon>Bacteria</taxon>
        <taxon>Pseudomonadati</taxon>
        <taxon>Bacteroidota</taxon>
        <taxon>Flavobacteriia</taxon>
        <taxon>Flavobacteriales</taxon>
        <taxon>Flavobacteriaceae</taxon>
        <taxon>Tenacibaculum</taxon>
    </lineage>
</organism>
<evidence type="ECO:0000313" key="1">
    <source>
        <dbReference type="EMBL" id="AZJ34742.1"/>
    </source>
</evidence>
<proteinExistence type="predicted"/>
<dbReference type="AlphaFoldDB" id="A0A3Q8RQX0"/>
<dbReference type="Proteomes" id="UP000274593">
    <property type="component" value="Chromosome"/>
</dbReference>
<evidence type="ECO:0000313" key="2">
    <source>
        <dbReference type="Proteomes" id="UP000274593"/>
    </source>
</evidence>
<dbReference type="EMBL" id="CP032548">
    <property type="protein sequence ID" value="AZJ34742.1"/>
    <property type="molecule type" value="Genomic_DNA"/>
</dbReference>
<accession>A0A3Q8RQX0</accession>
<dbReference type="KEGG" id="tsig:D6T69_04065"/>
<protein>
    <submittedName>
        <fullName evidence="1">Uncharacterized protein</fullName>
    </submittedName>
</protein>
<reference evidence="1 2" key="1">
    <citation type="submission" date="2018-09" db="EMBL/GenBank/DDBJ databases">
        <title>Insights into the microbiota of Asian seabass (Lates calcarifer) with tenacibaculosis symptoms and description of sp. nov. Tenacibaculum singaporense.</title>
        <authorList>
            <person name="Miyake S."/>
            <person name="Soh M."/>
            <person name="Azman M.N."/>
            <person name="Ngoh S.Y."/>
            <person name="Orban L."/>
        </authorList>
    </citation>
    <scope>NUCLEOTIDE SEQUENCE [LARGE SCALE GENOMIC DNA]</scope>
    <source>
        <strain evidence="1 2">DSM 106434</strain>
    </source>
</reference>
<gene>
    <name evidence="1" type="ORF">D6T69_04065</name>
</gene>
<sequence>MKLKILLGLIALFTFTQVSLAQKIKLKKGKVLLDGKEILKYEREDFGVYQIHFYSLDSDDEILFFKRNDNETSSYFDDDYTQIKFLGFKKSLEIKQKKSWKKYLLWLIKKKVLDKNGKLNEDKADDLIENYDENITGRTIRY</sequence>
<keyword evidence="2" id="KW-1185">Reference proteome</keyword>
<name>A0A3Q8RQX0_9FLAO</name>